<keyword evidence="2" id="KW-0732">Signal</keyword>
<name>A0A976IL59_BRELC</name>
<dbReference type="CDD" id="cd22209">
    <property type="entry name" value="EMC10"/>
    <property type="match status" value="1"/>
</dbReference>
<dbReference type="Pfam" id="PF21203">
    <property type="entry name" value="ECM10"/>
    <property type="match status" value="1"/>
</dbReference>
<gene>
    <name evidence="3" type="ORF">CCR75_001966</name>
</gene>
<dbReference type="RefSeq" id="XP_067823328.1">
    <property type="nucleotide sequence ID" value="XM_067960067.1"/>
</dbReference>
<protein>
    <recommendedName>
        <fullName evidence="5">ER membrane protein complex subunit 10</fullName>
    </recommendedName>
</protein>
<feature type="chain" id="PRO_5037639947" description="ER membrane protein complex subunit 10" evidence="2">
    <location>
        <begin position="26"/>
        <end position="282"/>
    </location>
</feature>
<accession>A0A976IL59</accession>
<evidence type="ECO:0000313" key="4">
    <source>
        <dbReference type="Proteomes" id="UP000294530"/>
    </source>
</evidence>
<sequence>MTLSNGSCMLFMCFTAILMATTALADPHEIQTTDFTEEFGDDFEDVYAVSAIGELKMHLQFDLEHQLVAGAEFTPRGIVTIVTSASNPKSVVSFSALPPLSVDDVEKLNFLLQQDRFYTVRAKADPDDPQSPYVMASVPMCMLAVMRLREDFAFHLSDSGKLVAIEYLTPYVESDVCTDSRTRSLEDMHLSPSGTVFKVQGGPLPPKNVVGMRDRAPQGVKPVKSEENNDEPEEASQSFLRKYWYIILPIIVMSLFGGDGGTAAAGRTAGASATPAVSERQR</sequence>
<dbReference type="PANTHER" id="PTHR39219:SF1">
    <property type="entry name" value="ER MEMBRANE PROTEIN COMPLEX SUBUNIT 10"/>
    <property type="match status" value="1"/>
</dbReference>
<evidence type="ECO:0008006" key="5">
    <source>
        <dbReference type="Google" id="ProtNLM"/>
    </source>
</evidence>
<dbReference type="GeneID" id="94345738"/>
<organism evidence="3 4">
    <name type="scientific">Bremia lactucae</name>
    <name type="common">Lettuce downy mildew</name>
    <dbReference type="NCBI Taxonomy" id="4779"/>
    <lineage>
        <taxon>Eukaryota</taxon>
        <taxon>Sar</taxon>
        <taxon>Stramenopiles</taxon>
        <taxon>Oomycota</taxon>
        <taxon>Peronosporomycetes</taxon>
        <taxon>Peronosporales</taxon>
        <taxon>Peronosporaceae</taxon>
        <taxon>Bremia</taxon>
    </lineage>
</organism>
<dbReference type="OrthoDB" id="1894652at2759"/>
<evidence type="ECO:0000256" key="2">
    <source>
        <dbReference type="SAM" id="SignalP"/>
    </source>
</evidence>
<dbReference type="Proteomes" id="UP000294530">
    <property type="component" value="Unassembled WGS sequence"/>
</dbReference>
<proteinExistence type="predicted"/>
<dbReference type="EMBL" id="SHOA02000018">
    <property type="protein sequence ID" value="TDH73830.1"/>
    <property type="molecule type" value="Genomic_DNA"/>
</dbReference>
<dbReference type="PANTHER" id="PTHR39219">
    <property type="entry name" value="ER MEMBRANE PROTEIN COMPLEX SUBUNIT 10"/>
    <property type="match status" value="1"/>
</dbReference>
<keyword evidence="4" id="KW-1185">Reference proteome</keyword>
<comment type="caution">
    <text evidence="3">The sequence shown here is derived from an EMBL/GenBank/DDBJ whole genome shotgun (WGS) entry which is preliminary data.</text>
</comment>
<feature type="region of interest" description="Disordered" evidence="1">
    <location>
        <begin position="207"/>
        <end position="233"/>
    </location>
</feature>
<dbReference type="AlphaFoldDB" id="A0A976IL59"/>
<reference evidence="3 4" key="1">
    <citation type="journal article" date="2021" name="Genome Biol.">
        <title>AFLAP: assembly-free linkage analysis pipeline using k-mers from genome sequencing data.</title>
        <authorList>
            <person name="Fletcher K."/>
            <person name="Zhang L."/>
            <person name="Gil J."/>
            <person name="Han R."/>
            <person name="Cavanaugh K."/>
            <person name="Michelmore R."/>
        </authorList>
    </citation>
    <scope>NUCLEOTIDE SEQUENCE [LARGE SCALE GENOMIC DNA]</scope>
    <source>
        <strain evidence="3 4">SF5</strain>
    </source>
</reference>
<evidence type="ECO:0000313" key="3">
    <source>
        <dbReference type="EMBL" id="TDH73830.1"/>
    </source>
</evidence>
<feature type="signal peptide" evidence="2">
    <location>
        <begin position="1"/>
        <end position="25"/>
    </location>
</feature>
<dbReference type="KEGG" id="blac:94345738"/>
<evidence type="ECO:0000256" key="1">
    <source>
        <dbReference type="SAM" id="MobiDB-lite"/>
    </source>
</evidence>